<name>A0A4R0KMJ3_9ACTN</name>
<dbReference type="InterPro" id="IPR029016">
    <property type="entry name" value="GAF-like_dom_sf"/>
</dbReference>
<keyword evidence="7" id="KW-1185">Reference proteome</keyword>
<dbReference type="InterPro" id="IPR050482">
    <property type="entry name" value="Sensor_HK_TwoCompSys"/>
</dbReference>
<evidence type="ECO:0000256" key="2">
    <source>
        <dbReference type="ARBA" id="ARBA00022777"/>
    </source>
</evidence>
<dbReference type="EMBL" id="SJKB01000005">
    <property type="protein sequence ID" value="TCC61360.1"/>
    <property type="molecule type" value="Genomic_DNA"/>
</dbReference>
<evidence type="ECO:0000259" key="4">
    <source>
        <dbReference type="Pfam" id="PF02518"/>
    </source>
</evidence>
<dbReference type="SUPFAM" id="SSF55781">
    <property type="entry name" value="GAF domain-like"/>
    <property type="match status" value="2"/>
</dbReference>
<dbReference type="Gene3D" id="3.30.565.10">
    <property type="entry name" value="Histidine kinase-like ATPase, C-terminal domain"/>
    <property type="match status" value="1"/>
</dbReference>
<dbReference type="PANTHER" id="PTHR24421:SF56">
    <property type="entry name" value="OXYGEN SENSOR HISTIDINE KINASE RESPONSE REGULATOR DOST"/>
    <property type="match status" value="1"/>
</dbReference>
<dbReference type="Pfam" id="PF02518">
    <property type="entry name" value="HATPase_c"/>
    <property type="match status" value="1"/>
</dbReference>
<dbReference type="GO" id="GO:0000155">
    <property type="term" value="F:phosphorelay sensor kinase activity"/>
    <property type="evidence" value="ECO:0007669"/>
    <property type="project" value="InterPro"/>
</dbReference>
<dbReference type="RefSeq" id="WP_131357924.1">
    <property type="nucleotide sequence ID" value="NZ_SJKB01000005.1"/>
</dbReference>
<comment type="caution">
    <text evidence="6">The sequence shown here is derived from an EMBL/GenBank/DDBJ whole genome shotgun (WGS) entry which is preliminary data.</text>
</comment>
<reference evidence="6 7" key="1">
    <citation type="submission" date="2019-02" db="EMBL/GenBank/DDBJ databases">
        <title>Kribbella capetownensis sp. nov. and Kribbella speibonae sp. nov., isolated from soil.</title>
        <authorList>
            <person name="Curtis S.M."/>
            <person name="Norton I."/>
            <person name="Everest G.J."/>
            <person name="Meyers P.R."/>
        </authorList>
    </citation>
    <scope>NUCLEOTIDE SEQUENCE [LARGE SCALE GENOMIC DNA]</scope>
    <source>
        <strain evidence="6 7">NRRL B-24813</strain>
    </source>
</reference>
<dbReference type="Proteomes" id="UP000291144">
    <property type="component" value="Unassembled WGS sequence"/>
</dbReference>
<evidence type="ECO:0000313" key="7">
    <source>
        <dbReference type="Proteomes" id="UP000291144"/>
    </source>
</evidence>
<protein>
    <submittedName>
        <fullName evidence="6">ATPase</fullName>
    </submittedName>
</protein>
<organism evidence="6 7">
    <name type="scientific">Kribbella pittospori</name>
    <dbReference type="NCBI Taxonomy" id="722689"/>
    <lineage>
        <taxon>Bacteria</taxon>
        <taxon>Bacillati</taxon>
        <taxon>Actinomycetota</taxon>
        <taxon>Actinomycetes</taxon>
        <taxon>Propionibacteriales</taxon>
        <taxon>Kribbellaceae</taxon>
        <taxon>Kribbella</taxon>
    </lineage>
</organism>
<accession>A0A4R0KMJ3</accession>
<dbReference type="GO" id="GO:0016020">
    <property type="term" value="C:membrane"/>
    <property type="evidence" value="ECO:0007669"/>
    <property type="project" value="InterPro"/>
</dbReference>
<dbReference type="InterPro" id="IPR003594">
    <property type="entry name" value="HATPase_dom"/>
</dbReference>
<keyword evidence="1" id="KW-0808">Transferase</keyword>
<evidence type="ECO:0000259" key="5">
    <source>
        <dbReference type="Pfam" id="PF07730"/>
    </source>
</evidence>
<dbReference type="Pfam" id="PF07730">
    <property type="entry name" value="HisKA_3"/>
    <property type="match status" value="1"/>
</dbReference>
<feature type="domain" description="Signal transduction histidine kinase subgroup 3 dimerisation and phosphoacceptor" evidence="5">
    <location>
        <begin position="286"/>
        <end position="347"/>
    </location>
</feature>
<evidence type="ECO:0000313" key="6">
    <source>
        <dbReference type="EMBL" id="TCC61360.1"/>
    </source>
</evidence>
<gene>
    <name evidence="6" type="ORF">E0H73_19215</name>
</gene>
<keyword evidence="2" id="KW-0418">Kinase</keyword>
<dbReference type="PANTHER" id="PTHR24421">
    <property type="entry name" value="NITRATE/NITRITE SENSOR PROTEIN NARX-RELATED"/>
    <property type="match status" value="1"/>
</dbReference>
<dbReference type="AlphaFoldDB" id="A0A4R0KMJ3"/>
<keyword evidence="3" id="KW-0902">Two-component regulatory system</keyword>
<sequence>MGGKPSTAWDDGALDRILAAACALAGAGYGVLKVFGPDGTGIVHRSVLGDASPAWRSIDVPIHGRDGVVGSLSLSGGTEFGPDDERAVKTSALAAGVVIDNVWWHADTERRRRWYEVTAEITQLMLSAFEPQEALQLIARRAREVSGSLLGVVMLSAEDELIIEAVDGPDRFKRYVGRPVVLPMMYDVMRGDRQVLIEDIVDVAKRSGRIDEIPEVRSLGRTVLAPLPSGTHVTGGLLLVAAERGAVLEVSEGTDLVRMFASQATLALDRAQAQRDQSMIAVLSDRDRIARDLHDLVIQRLFATGLQLQGMQSMVQPEGRERITRAVEDIDATIRDLRAAIFELHHQPRRRSLRADVQTLVAEYAGPLGFRPVLTCAGPLDLAVPALVRPQILAAIRESLSNVVRHARASAVSVEVMVAEGEVVTRVSDDGVGFTPGERQSGLRNLRERAEALGGAVRLERRRPHGTILELRAPLN</sequence>
<dbReference type="InterPro" id="IPR036890">
    <property type="entry name" value="HATPase_C_sf"/>
</dbReference>
<dbReference type="GO" id="GO:0046983">
    <property type="term" value="F:protein dimerization activity"/>
    <property type="evidence" value="ECO:0007669"/>
    <property type="project" value="InterPro"/>
</dbReference>
<proteinExistence type="predicted"/>
<feature type="domain" description="Histidine kinase/HSP90-like ATPase" evidence="4">
    <location>
        <begin position="392"/>
        <end position="475"/>
    </location>
</feature>
<dbReference type="CDD" id="cd16917">
    <property type="entry name" value="HATPase_UhpB-NarQ-NarX-like"/>
    <property type="match status" value="1"/>
</dbReference>
<dbReference type="Gene3D" id="1.20.5.1930">
    <property type="match status" value="1"/>
</dbReference>
<dbReference type="SUPFAM" id="SSF55874">
    <property type="entry name" value="ATPase domain of HSP90 chaperone/DNA topoisomerase II/histidine kinase"/>
    <property type="match status" value="1"/>
</dbReference>
<evidence type="ECO:0000256" key="1">
    <source>
        <dbReference type="ARBA" id="ARBA00022679"/>
    </source>
</evidence>
<dbReference type="Gene3D" id="3.30.450.40">
    <property type="match status" value="1"/>
</dbReference>
<dbReference type="OrthoDB" id="5241249at2"/>
<dbReference type="InterPro" id="IPR011712">
    <property type="entry name" value="Sig_transdc_His_kin_sub3_dim/P"/>
</dbReference>
<evidence type="ECO:0000256" key="3">
    <source>
        <dbReference type="ARBA" id="ARBA00023012"/>
    </source>
</evidence>